<proteinExistence type="predicted"/>
<gene>
    <name evidence="8" type="ORF">ASPWEDRAFT_155165</name>
</gene>
<dbReference type="InterPro" id="IPR051127">
    <property type="entry name" value="Fungal_SecMet_Regulators"/>
</dbReference>
<keyword evidence="5" id="KW-0539">Nucleus</keyword>
<dbReference type="OrthoDB" id="424974at2759"/>
<evidence type="ECO:0000256" key="3">
    <source>
        <dbReference type="ARBA" id="ARBA00023125"/>
    </source>
</evidence>
<dbReference type="VEuPathDB" id="FungiDB:ASPWEDRAFT_155165"/>
<dbReference type="Pfam" id="PF00172">
    <property type="entry name" value="Zn_clus"/>
    <property type="match status" value="1"/>
</dbReference>
<protein>
    <recommendedName>
        <fullName evidence="7">Zn(2)-C6 fungal-type domain-containing protein</fullName>
    </recommendedName>
</protein>
<feature type="region of interest" description="Disordered" evidence="6">
    <location>
        <begin position="329"/>
        <end position="350"/>
    </location>
</feature>
<organism evidence="8 9">
    <name type="scientific">Aspergillus wentii DTO 134E9</name>
    <dbReference type="NCBI Taxonomy" id="1073089"/>
    <lineage>
        <taxon>Eukaryota</taxon>
        <taxon>Fungi</taxon>
        <taxon>Dikarya</taxon>
        <taxon>Ascomycota</taxon>
        <taxon>Pezizomycotina</taxon>
        <taxon>Eurotiomycetes</taxon>
        <taxon>Eurotiomycetidae</taxon>
        <taxon>Eurotiales</taxon>
        <taxon>Aspergillaceae</taxon>
        <taxon>Aspergillus</taxon>
        <taxon>Aspergillus subgen. Cremei</taxon>
    </lineage>
</organism>
<dbReference type="InterPro" id="IPR001138">
    <property type="entry name" value="Zn2Cys6_DnaBD"/>
</dbReference>
<evidence type="ECO:0000313" key="8">
    <source>
        <dbReference type="EMBL" id="OJJ35409.1"/>
    </source>
</evidence>
<dbReference type="GO" id="GO:0006351">
    <property type="term" value="P:DNA-templated transcription"/>
    <property type="evidence" value="ECO:0007669"/>
    <property type="project" value="InterPro"/>
</dbReference>
<reference evidence="9" key="1">
    <citation type="journal article" date="2017" name="Genome Biol.">
        <title>Comparative genomics reveals high biological diversity and specific adaptations in the industrially and medically important fungal genus Aspergillus.</title>
        <authorList>
            <person name="de Vries R.P."/>
            <person name="Riley R."/>
            <person name="Wiebenga A."/>
            <person name="Aguilar-Osorio G."/>
            <person name="Amillis S."/>
            <person name="Uchima C.A."/>
            <person name="Anderluh G."/>
            <person name="Asadollahi M."/>
            <person name="Askin M."/>
            <person name="Barry K."/>
            <person name="Battaglia E."/>
            <person name="Bayram O."/>
            <person name="Benocci T."/>
            <person name="Braus-Stromeyer S.A."/>
            <person name="Caldana C."/>
            <person name="Canovas D."/>
            <person name="Cerqueira G.C."/>
            <person name="Chen F."/>
            <person name="Chen W."/>
            <person name="Choi C."/>
            <person name="Clum A."/>
            <person name="Dos Santos R.A."/>
            <person name="Damasio A.R."/>
            <person name="Diallinas G."/>
            <person name="Emri T."/>
            <person name="Fekete E."/>
            <person name="Flipphi M."/>
            <person name="Freyberg S."/>
            <person name="Gallo A."/>
            <person name="Gournas C."/>
            <person name="Habgood R."/>
            <person name="Hainaut M."/>
            <person name="Harispe M.L."/>
            <person name="Henrissat B."/>
            <person name="Hilden K.S."/>
            <person name="Hope R."/>
            <person name="Hossain A."/>
            <person name="Karabika E."/>
            <person name="Karaffa L."/>
            <person name="Karanyi Z."/>
            <person name="Krasevec N."/>
            <person name="Kuo A."/>
            <person name="Kusch H."/>
            <person name="LaButti K."/>
            <person name="Lagendijk E.L."/>
            <person name="Lapidus A."/>
            <person name="Levasseur A."/>
            <person name="Lindquist E."/>
            <person name="Lipzen A."/>
            <person name="Logrieco A.F."/>
            <person name="MacCabe A."/>
            <person name="Maekelae M.R."/>
            <person name="Malavazi I."/>
            <person name="Melin P."/>
            <person name="Meyer V."/>
            <person name="Mielnichuk N."/>
            <person name="Miskei M."/>
            <person name="Molnar A.P."/>
            <person name="Mule G."/>
            <person name="Ngan C.Y."/>
            <person name="Orejas M."/>
            <person name="Orosz E."/>
            <person name="Ouedraogo J.P."/>
            <person name="Overkamp K.M."/>
            <person name="Park H.-S."/>
            <person name="Perrone G."/>
            <person name="Piumi F."/>
            <person name="Punt P.J."/>
            <person name="Ram A.F."/>
            <person name="Ramon A."/>
            <person name="Rauscher S."/>
            <person name="Record E."/>
            <person name="Riano-Pachon D.M."/>
            <person name="Robert V."/>
            <person name="Roehrig J."/>
            <person name="Ruller R."/>
            <person name="Salamov A."/>
            <person name="Salih N.S."/>
            <person name="Samson R.A."/>
            <person name="Sandor E."/>
            <person name="Sanguinetti M."/>
            <person name="Schuetze T."/>
            <person name="Sepcic K."/>
            <person name="Shelest E."/>
            <person name="Sherlock G."/>
            <person name="Sophianopoulou V."/>
            <person name="Squina F.M."/>
            <person name="Sun H."/>
            <person name="Susca A."/>
            <person name="Todd R.B."/>
            <person name="Tsang A."/>
            <person name="Unkles S.E."/>
            <person name="van de Wiele N."/>
            <person name="van Rossen-Uffink D."/>
            <person name="Oliveira J.V."/>
            <person name="Vesth T.C."/>
            <person name="Visser J."/>
            <person name="Yu J.-H."/>
            <person name="Zhou M."/>
            <person name="Andersen M.R."/>
            <person name="Archer D.B."/>
            <person name="Baker S.E."/>
            <person name="Benoit I."/>
            <person name="Brakhage A.A."/>
            <person name="Braus G.H."/>
            <person name="Fischer R."/>
            <person name="Frisvad J.C."/>
            <person name="Goldman G.H."/>
            <person name="Houbraken J."/>
            <person name="Oakley B."/>
            <person name="Pocsi I."/>
            <person name="Scazzocchio C."/>
            <person name="Seiboth B."/>
            <person name="vanKuyk P.A."/>
            <person name="Wortman J."/>
            <person name="Dyer P.S."/>
            <person name="Grigoriev I.V."/>
        </authorList>
    </citation>
    <scope>NUCLEOTIDE SEQUENCE [LARGE SCALE GENOMIC DNA]</scope>
    <source>
        <strain evidence="9">DTO 134E9</strain>
    </source>
</reference>
<dbReference type="RefSeq" id="XP_040689085.1">
    <property type="nucleotide sequence ID" value="XM_040829680.1"/>
</dbReference>
<dbReference type="AlphaFoldDB" id="A0A1L9RKE6"/>
<feature type="region of interest" description="Disordered" evidence="6">
    <location>
        <begin position="67"/>
        <end position="106"/>
    </location>
</feature>
<name>A0A1L9RKE6_ASPWE</name>
<dbReference type="SMART" id="SM00066">
    <property type="entry name" value="GAL4"/>
    <property type="match status" value="1"/>
</dbReference>
<dbReference type="GO" id="GO:0005634">
    <property type="term" value="C:nucleus"/>
    <property type="evidence" value="ECO:0007669"/>
    <property type="project" value="TreeGrafter"/>
</dbReference>
<evidence type="ECO:0000256" key="6">
    <source>
        <dbReference type="SAM" id="MobiDB-lite"/>
    </source>
</evidence>
<dbReference type="PANTHER" id="PTHR47424">
    <property type="entry name" value="REGULATORY PROTEIN GAL4"/>
    <property type="match status" value="1"/>
</dbReference>
<dbReference type="PROSITE" id="PS00463">
    <property type="entry name" value="ZN2_CY6_FUNGAL_1"/>
    <property type="match status" value="1"/>
</dbReference>
<feature type="region of interest" description="Disordered" evidence="6">
    <location>
        <begin position="143"/>
        <end position="300"/>
    </location>
</feature>
<accession>A0A1L9RKE6</accession>
<dbReference type="PROSITE" id="PS50048">
    <property type="entry name" value="ZN2_CY6_FUNGAL_2"/>
    <property type="match status" value="1"/>
</dbReference>
<keyword evidence="4" id="KW-0804">Transcription</keyword>
<dbReference type="GO" id="GO:0008270">
    <property type="term" value="F:zinc ion binding"/>
    <property type="evidence" value="ECO:0007669"/>
    <property type="project" value="InterPro"/>
</dbReference>
<feature type="compositionally biased region" description="Acidic residues" evidence="6">
    <location>
        <begin position="206"/>
        <end position="257"/>
    </location>
</feature>
<keyword evidence="2" id="KW-0805">Transcription regulation</keyword>
<dbReference type="STRING" id="1073089.A0A1L9RKE6"/>
<dbReference type="CDD" id="cd00067">
    <property type="entry name" value="GAL4"/>
    <property type="match status" value="1"/>
</dbReference>
<keyword evidence="1" id="KW-0479">Metal-binding</keyword>
<dbReference type="SMART" id="SM00906">
    <property type="entry name" value="Fungal_trans"/>
    <property type="match status" value="1"/>
</dbReference>
<feature type="compositionally biased region" description="Basic residues" evidence="6">
    <location>
        <begin position="78"/>
        <end position="91"/>
    </location>
</feature>
<evidence type="ECO:0000256" key="1">
    <source>
        <dbReference type="ARBA" id="ARBA00022723"/>
    </source>
</evidence>
<evidence type="ECO:0000256" key="5">
    <source>
        <dbReference type="ARBA" id="ARBA00023242"/>
    </source>
</evidence>
<dbReference type="InterPro" id="IPR007219">
    <property type="entry name" value="XnlR_reg_dom"/>
</dbReference>
<dbReference type="InterPro" id="IPR036864">
    <property type="entry name" value="Zn2-C6_fun-type_DNA-bd_sf"/>
</dbReference>
<dbReference type="GO" id="GO:0000978">
    <property type="term" value="F:RNA polymerase II cis-regulatory region sequence-specific DNA binding"/>
    <property type="evidence" value="ECO:0007669"/>
    <property type="project" value="TreeGrafter"/>
</dbReference>
<evidence type="ECO:0000259" key="7">
    <source>
        <dbReference type="PROSITE" id="PS50048"/>
    </source>
</evidence>
<evidence type="ECO:0000256" key="4">
    <source>
        <dbReference type="ARBA" id="ARBA00023163"/>
    </source>
</evidence>
<dbReference type="GeneID" id="63745528"/>
<dbReference type="GO" id="GO:0000435">
    <property type="term" value="P:positive regulation of transcription from RNA polymerase II promoter by galactose"/>
    <property type="evidence" value="ECO:0007669"/>
    <property type="project" value="TreeGrafter"/>
</dbReference>
<dbReference type="EMBL" id="KV878212">
    <property type="protein sequence ID" value="OJJ35409.1"/>
    <property type="molecule type" value="Genomic_DNA"/>
</dbReference>
<dbReference type="Gene3D" id="4.10.240.10">
    <property type="entry name" value="Zn(2)-C6 fungal-type DNA-binding domain"/>
    <property type="match status" value="1"/>
</dbReference>
<evidence type="ECO:0000256" key="2">
    <source>
        <dbReference type="ARBA" id="ARBA00023015"/>
    </source>
</evidence>
<dbReference type="Proteomes" id="UP000184383">
    <property type="component" value="Unassembled WGS sequence"/>
</dbReference>
<dbReference type="SUPFAM" id="SSF57701">
    <property type="entry name" value="Zn2/Cys6 DNA-binding domain"/>
    <property type="match status" value="1"/>
</dbReference>
<dbReference type="PANTHER" id="PTHR47424:SF3">
    <property type="entry name" value="REGULATORY PROTEIN GAL4"/>
    <property type="match status" value="1"/>
</dbReference>
<feature type="domain" description="Zn(2)-C6 fungal-type" evidence="7">
    <location>
        <begin position="32"/>
        <end position="64"/>
    </location>
</feature>
<evidence type="ECO:0000313" key="9">
    <source>
        <dbReference type="Proteomes" id="UP000184383"/>
    </source>
</evidence>
<dbReference type="Pfam" id="PF04082">
    <property type="entry name" value="Fungal_trans"/>
    <property type="match status" value="1"/>
</dbReference>
<dbReference type="CDD" id="cd12148">
    <property type="entry name" value="fungal_TF_MHR"/>
    <property type="match status" value="1"/>
</dbReference>
<keyword evidence="3" id="KW-0238">DNA-binding</keyword>
<feature type="compositionally biased region" description="Acidic residues" evidence="6">
    <location>
        <begin position="156"/>
        <end position="195"/>
    </location>
</feature>
<keyword evidence="9" id="KW-1185">Reference proteome</keyword>
<sequence>MMRCGDQLIIYFISTQFIHHFLLSMVVDQRPACTSCRAKKKKCDRGQPSCGRCKSLNLEGECFYKPGTGATNTPAPSARKRQKISHPRSLSHSHSYPSQRPYPTPAVVIATPSRGLHSEAVDWRRGSIELGDSPVFRLAPVPARAPASEPRSGSEVGEDGAEDVENAENVEDADDAGDVGDADDDDVENGEDVEDVYNAVSQETAGDVEDAEDAEDLQYDENAEGAEDVDEVEGSEEEEEGEDDEEADNTDSQETAEEAANSQAISELMNVAGSVGDVDVNGQDHDQDEPEESELTNQTFDTAVVSQRTPSPTRDGRMSHLKKLQTEVDRGTGNVQEEEARAKTPQADSEEVLLPSTGDRVGLAQPVHLPKELADHLVAIYITRQHVDLPILNLTEFKSAYEAARADDSLTTGSTAFHGILCIIFALSSLTIDTISDQKRQSLFNRGQKLTNVFGSRGTQWVMMQSYILQSQYVNATGNPRLAWAFIGYTISMAQSLGLFSKTIGHGVRERRDRELARKIWHSAVIMERILALQLGILPRTSNAFQIPLPSHLDEDYVDAISGELSKTKDDRPSVVEFMTASARLYNHVEEIMGLEEEFRLRANGCSAKKLLAFDMQPFLKVDGLLYDWKVSLPSFLRVDGTGEDPDDPIVLRQRNVLRIRYLYIRLRLYRPFLILGLALSTQCNCRSKTPHLTGEDFTSPDSPIALGLVRDASIKCVVAAIELVNLLNRYEFGLSNEDRPSPVAEYWENVDYLYACGTVLIAARSCPFLSGDKPNSISRKRLDWVWTKIKHLLKHYEKKRRNSRLRNVAQSCLRILVILSETESLSQLLDEQMGNRLFQRSEPDTPRRSSHARKRVSDASCFILDDDVILTSQLPQPGIQTKGTFFGWIESLPVDLSDEL</sequence>
<dbReference type="GO" id="GO:0000981">
    <property type="term" value="F:DNA-binding transcription factor activity, RNA polymerase II-specific"/>
    <property type="evidence" value="ECO:0007669"/>
    <property type="project" value="InterPro"/>
</dbReference>